<name>X1K3M7_9ZZZZ</name>
<evidence type="ECO:0000313" key="2">
    <source>
        <dbReference type="EMBL" id="GAH84889.1"/>
    </source>
</evidence>
<organism evidence="2">
    <name type="scientific">marine sediment metagenome</name>
    <dbReference type="NCBI Taxonomy" id="412755"/>
    <lineage>
        <taxon>unclassified sequences</taxon>
        <taxon>metagenomes</taxon>
        <taxon>ecological metagenomes</taxon>
    </lineage>
</organism>
<protein>
    <submittedName>
        <fullName evidence="2">Uncharacterized protein</fullName>
    </submittedName>
</protein>
<evidence type="ECO:0000256" key="1">
    <source>
        <dbReference type="SAM" id="Phobius"/>
    </source>
</evidence>
<accession>X1K3M7</accession>
<feature type="transmembrane region" description="Helical" evidence="1">
    <location>
        <begin position="7"/>
        <end position="26"/>
    </location>
</feature>
<keyword evidence="1" id="KW-0472">Membrane</keyword>
<keyword evidence="1" id="KW-1133">Transmembrane helix</keyword>
<keyword evidence="1" id="KW-0812">Transmembrane</keyword>
<comment type="caution">
    <text evidence="2">The sequence shown here is derived from an EMBL/GenBank/DDBJ whole genome shotgun (WGS) entry which is preliminary data.</text>
</comment>
<gene>
    <name evidence="2" type="ORF">S03H2_68598</name>
</gene>
<reference evidence="2" key="1">
    <citation type="journal article" date="2014" name="Front. Microbiol.">
        <title>High frequency of phylogenetically diverse reductive dehalogenase-homologous genes in deep subseafloor sedimentary metagenomes.</title>
        <authorList>
            <person name="Kawai M."/>
            <person name="Futagami T."/>
            <person name="Toyoda A."/>
            <person name="Takaki Y."/>
            <person name="Nishi S."/>
            <person name="Hori S."/>
            <person name="Arai W."/>
            <person name="Tsubouchi T."/>
            <person name="Morono Y."/>
            <person name="Uchiyama I."/>
            <person name="Ito T."/>
            <person name="Fujiyama A."/>
            <person name="Inagaki F."/>
            <person name="Takami H."/>
        </authorList>
    </citation>
    <scope>NUCLEOTIDE SEQUENCE</scope>
    <source>
        <strain evidence="2">Expedition CK06-06</strain>
    </source>
</reference>
<dbReference type="EMBL" id="BARU01045130">
    <property type="protein sequence ID" value="GAH84889.1"/>
    <property type="molecule type" value="Genomic_DNA"/>
</dbReference>
<feature type="non-terminal residue" evidence="2">
    <location>
        <position position="33"/>
    </location>
</feature>
<sequence length="33" mass="3876">MKKMIEGTIYMTFIIGFIILLCRGIEKLRWLSG</sequence>
<proteinExistence type="predicted"/>
<dbReference type="AlphaFoldDB" id="X1K3M7"/>